<evidence type="ECO:0000256" key="1">
    <source>
        <dbReference type="ARBA" id="ARBA00010617"/>
    </source>
</evidence>
<keyword evidence="7" id="KW-1185">Reference proteome</keyword>
<evidence type="ECO:0000313" key="7">
    <source>
        <dbReference type="Proteomes" id="UP000298416"/>
    </source>
</evidence>
<dbReference type="GO" id="GO:0016705">
    <property type="term" value="F:oxidoreductase activity, acting on paired donors, with incorporation or reduction of molecular oxygen"/>
    <property type="evidence" value="ECO:0007669"/>
    <property type="project" value="InterPro"/>
</dbReference>
<evidence type="ECO:0000256" key="4">
    <source>
        <dbReference type="ARBA" id="ARBA00023002"/>
    </source>
</evidence>
<comment type="similarity">
    <text evidence="1">Belongs to the cytochrome P450 family.</text>
</comment>
<gene>
    <name evidence="6" type="ORF">SASPL_153395</name>
</gene>
<proteinExistence type="inferred from homology"/>
<dbReference type="PANTHER" id="PTHR47955:SF8">
    <property type="entry name" value="CYTOCHROME P450 71D11-LIKE"/>
    <property type="match status" value="1"/>
</dbReference>
<dbReference type="GO" id="GO:0004497">
    <property type="term" value="F:monooxygenase activity"/>
    <property type="evidence" value="ECO:0007669"/>
    <property type="project" value="InterPro"/>
</dbReference>
<keyword evidence="5" id="KW-0408">Iron</keyword>
<dbReference type="EMBL" id="PNBA02000021">
    <property type="protein sequence ID" value="KAG6388196.1"/>
    <property type="molecule type" value="Genomic_DNA"/>
</dbReference>
<keyword evidence="3" id="KW-0479">Metal-binding</keyword>
<organism evidence="6">
    <name type="scientific">Salvia splendens</name>
    <name type="common">Scarlet sage</name>
    <dbReference type="NCBI Taxonomy" id="180675"/>
    <lineage>
        <taxon>Eukaryota</taxon>
        <taxon>Viridiplantae</taxon>
        <taxon>Streptophyta</taxon>
        <taxon>Embryophyta</taxon>
        <taxon>Tracheophyta</taxon>
        <taxon>Spermatophyta</taxon>
        <taxon>Magnoliopsida</taxon>
        <taxon>eudicotyledons</taxon>
        <taxon>Gunneridae</taxon>
        <taxon>Pentapetalae</taxon>
        <taxon>asterids</taxon>
        <taxon>lamiids</taxon>
        <taxon>Lamiales</taxon>
        <taxon>Lamiaceae</taxon>
        <taxon>Nepetoideae</taxon>
        <taxon>Mentheae</taxon>
        <taxon>Salviinae</taxon>
        <taxon>Salvia</taxon>
        <taxon>Salvia subgen. Calosphace</taxon>
        <taxon>core Calosphace</taxon>
    </lineage>
</organism>
<dbReference type="InterPro" id="IPR036396">
    <property type="entry name" value="Cyt_P450_sf"/>
</dbReference>
<dbReference type="PANTHER" id="PTHR47955">
    <property type="entry name" value="CYTOCHROME P450 FAMILY 71 PROTEIN"/>
    <property type="match status" value="1"/>
</dbReference>
<dbReference type="Proteomes" id="UP000298416">
    <property type="component" value="Unassembled WGS sequence"/>
</dbReference>
<dbReference type="Gene3D" id="1.10.630.10">
    <property type="entry name" value="Cytochrome P450"/>
    <property type="match status" value="1"/>
</dbReference>
<reference evidence="6" key="2">
    <citation type="submission" date="2020-08" db="EMBL/GenBank/DDBJ databases">
        <title>Plant Genome Project.</title>
        <authorList>
            <person name="Zhang R.-G."/>
        </authorList>
    </citation>
    <scope>NUCLEOTIDE SEQUENCE</scope>
    <source>
        <strain evidence="6">Huo1</strain>
        <tissue evidence="6">Leaf</tissue>
    </source>
</reference>
<evidence type="ECO:0000313" key="6">
    <source>
        <dbReference type="EMBL" id="KAG6388196.1"/>
    </source>
</evidence>
<evidence type="ECO:0000256" key="3">
    <source>
        <dbReference type="ARBA" id="ARBA00022723"/>
    </source>
</evidence>
<dbReference type="AlphaFoldDB" id="A0A8X8Z195"/>
<evidence type="ECO:0000256" key="5">
    <source>
        <dbReference type="ARBA" id="ARBA00023004"/>
    </source>
</evidence>
<dbReference type="InterPro" id="IPR001128">
    <property type="entry name" value="Cyt_P450"/>
</dbReference>
<comment type="caution">
    <text evidence="6">The sequence shown here is derived from an EMBL/GenBank/DDBJ whole genome shotgun (WGS) entry which is preliminary data.</text>
</comment>
<dbReference type="Pfam" id="PF00067">
    <property type="entry name" value="p450"/>
    <property type="match status" value="1"/>
</dbReference>
<evidence type="ECO:0000256" key="2">
    <source>
        <dbReference type="ARBA" id="ARBA00022617"/>
    </source>
</evidence>
<protein>
    <recommendedName>
        <fullName evidence="8">Cytochrome P450</fullName>
    </recommendedName>
</protein>
<reference evidence="6" key="1">
    <citation type="submission" date="2018-01" db="EMBL/GenBank/DDBJ databases">
        <authorList>
            <person name="Mao J.F."/>
        </authorList>
    </citation>
    <scope>NUCLEOTIDE SEQUENCE</scope>
    <source>
        <strain evidence="6">Huo1</strain>
        <tissue evidence="6">Leaf</tissue>
    </source>
</reference>
<keyword evidence="4" id="KW-0560">Oxidoreductase</keyword>
<name>A0A8X8Z195_SALSN</name>
<dbReference type="GO" id="GO:0005506">
    <property type="term" value="F:iron ion binding"/>
    <property type="evidence" value="ECO:0007669"/>
    <property type="project" value="InterPro"/>
</dbReference>
<evidence type="ECO:0008006" key="8">
    <source>
        <dbReference type="Google" id="ProtNLM"/>
    </source>
</evidence>
<accession>A0A8X8Z195</accession>
<sequence length="310" mass="34875">MFVLFRSSKSNTNLPPGPRKLPMIGNLHLLAGSTPPHQTLAHLATKHGPLMHLKLGQVDAVVVSSPETAKQIFKTNDVAFASRPSLLATEINCYGNTDIAFSPYGDYWRQLRKICKLRLLTARRVQSFRPIREAEVSDLCKLIALRENSTISLTKMVRTTNLNVMIMAAFGGKRGEVAELRDMIEEAHDFFTFFSIVDVFPSLKFLRLFSGMKRKIEEHHRRLDRITGSIIEDRRRRERDGGGGDEGDFLGVLLNLQGDGSLEIPLTTDNIKAVLLEPQELDMMESSGLSGRRKFSLNVIPVIRRPLHLT</sequence>
<keyword evidence="2" id="KW-0349">Heme</keyword>
<dbReference type="GO" id="GO:0020037">
    <property type="term" value="F:heme binding"/>
    <property type="evidence" value="ECO:0007669"/>
    <property type="project" value="InterPro"/>
</dbReference>
<dbReference type="SUPFAM" id="SSF48264">
    <property type="entry name" value="Cytochrome P450"/>
    <property type="match status" value="1"/>
</dbReference>